<keyword evidence="2" id="KW-1185">Reference proteome</keyword>
<dbReference type="Proteomes" id="UP000037035">
    <property type="component" value="Unassembled WGS sequence"/>
</dbReference>
<dbReference type="EMBL" id="LAVV01011873">
    <property type="protein sequence ID" value="KNZ47292.1"/>
    <property type="molecule type" value="Genomic_DNA"/>
</dbReference>
<protein>
    <submittedName>
        <fullName evidence="1">Uncharacterized protein</fullName>
    </submittedName>
</protein>
<accession>A0A0L6UGA3</accession>
<organism evidence="1 2">
    <name type="scientific">Puccinia sorghi</name>
    <dbReference type="NCBI Taxonomy" id="27349"/>
    <lineage>
        <taxon>Eukaryota</taxon>
        <taxon>Fungi</taxon>
        <taxon>Dikarya</taxon>
        <taxon>Basidiomycota</taxon>
        <taxon>Pucciniomycotina</taxon>
        <taxon>Pucciniomycetes</taxon>
        <taxon>Pucciniales</taxon>
        <taxon>Pucciniaceae</taxon>
        <taxon>Puccinia</taxon>
    </lineage>
</organism>
<evidence type="ECO:0000313" key="1">
    <source>
        <dbReference type="EMBL" id="KNZ47292.1"/>
    </source>
</evidence>
<proteinExistence type="predicted"/>
<dbReference type="VEuPathDB" id="FungiDB:VP01_6539g1"/>
<evidence type="ECO:0000313" key="2">
    <source>
        <dbReference type="Proteomes" id="UP000037035"/>
    </source>
</evidence>
<dbReference type="AlphaFoldDB" id="A0A0L6UGA3"/>
<sequence length="180" mass="20471">MFSTPDGTVLTSRHLSIESIAYQFIAYKLRDACNLYTSTTKGSKFQLKNIEWEKVKQMIDFLQPLNNSAEFLCKSAYPTLNTAIPMYIGIMKEIISTTHFENNWQFLLDKVEVHMTPDACVSIFQTKALDFEKSDTVVPISSASQQNIKRKIEKSIFAPRVATRNLASGIQQYLKEAAED</sequence>
<reference evidence="1 2" key="1">
    <citation type="submission" date="2015-08" db="EMBL/GenBank/DDBJ databases">
        <title>Next Generation Sequencing and Analysis of the Genome of Puccinia sorghi L Schw, the Causal Agent of Maize Common Rust.</title>
        <authorList>
            <person name="Rochi L."/>
            <person name="Burguener G."/>
            <person name="Darino M."/>
            <person name="Turjanski A."/>
            <person name="Kreff E."/>
            <person name="Dieguez M.J."/>
            <person name="Sacco F."/>
        </authorList>
    </citation>
    <scope>NUCLEOTIDE SEQUENCE [LARGE SCALE GENOMIC DNA]</scope>
    <source>
        <strain evidence="1 2">RO10H11247</strain>
    </source>
</reference>
<dbReference type="STRING" id="27349.A0A0L6UGA3"/>
<dbReference type="OrthoDB" id="2350995at2759"/>
<comment type="caution">
    <text evidence="1">The sequence shown here is derived from an EMBL/GenBank/DDBJ whole genome shotgun (WGS) entry which is preliminary data.</text>
</comment>
<gene>
    <name evidence="1" type="ORF">VP01_6539g1</name>
</gene>
<name>A0A0L6UGA3_9BASI</name>